<dbReference type="Pfam" id="PF01895">
    <property type="entry name" value="PhoU"/>
    <property type="match status" value="2"/>
</dbReference>
<keyword evidence="1" id="KW-0963">Cytoplasm</keyword>
<evidence type="ECO:0000256" key="1">
    <source>
        <dbReference type="PIRNR" id="PIRNR003107"/>
    </source>
</evidence>
<name>A0ABV2GCB5_9BACL</name>
<keyword evidence="4" id="KW-1185">Reference proteome</keyword>
<feature type="domain" description="PhoU" evidence="2">
    <location>
        <begin position="22"/>
        <end position="109"/>
    </location>
</feature>
<dbReference type="EMBL" id="JBEPLW010000013">
    <property type="protein sequence ID" value="MET3575913.1"/>
    <property type="molecule type" value="Genomic_DNA"/>
</dbReference>
<keyword evidence="1" id="KW-0592">Phosphate transport</keyword>
<organism evidence="3 4">
    <name type="scientific">Bhargavaea ullalensis</name>
    <dbReference type="NCBI Taxonomy" id="1265685"/>
    <lineage>
        <taxon>Bacteria</taxon>
        <taxon>Bacillati</taxon>
        <taxon>Bacillota</taxon>
        <taxon>Bacilli</taxon>
        <taxon>Bacillales</taxon>
        <taxon>Caryophanaceae</taxon>
        <taxon>Bhargavaea</taxon>
    </lineage>
</organism>
<feature type="domain" description="PhoU" evidence="2">
    <location>
        <begin position="125"/>
        <end position="210"/>
    </location>
</feature>
<dbReference type="PANTHER" id="PTHR42930:SF3">
    <property type="entry name" value="PHOSPHATE-SPECIFIC TRANSPORT SYSTEM ACCESSORY PROTEIN PHOU"/>
    <property type="match status" value="1"/>
</dbReference>
<comment type="function">
    <text evidence="1">Plays a role in the regulation of phosphate uptake.</text>
</comment>
<dbReference type="InterPro" id="IPR028366">
    <property type="entry name" value="PhoU"/>
</dbReference>
<dbReference type="SUPFAM" id="SSF109755">
    <property type="entry name" value="PhoU-like"/>
    <property type="match status" value="1"/>
</dbReference>
<sequence>MRGTESVRKTFDQELAALKQTLLRMVDLAERALDDSVTALKEQNLLLARVVIDSDVEINRLDEEINNWVIGLIARQQPVATDLRKVITALKISTDVERVGDLAVNIAKCTLRIGDEPLIKPIVDIPKMAAIVQDMLNKAFDAYDLEDPKLALAIAETDGRVDRLYEERIRELMQIMALSPRRVNQITQLAFICRSLERVGDHAVNMSESIIYLTN</sequence>
<gene>
    <name evidence="3" type="ORF">ABID49_001819</name>
</gene>
<evidence type="ECO:0000313" key="3">
    <source>
        <dbReference type="EMBL" id="MET3575913.1"/>
    </source>
</evidence>
<proteinExistence type="inferred from homology"/>
<reference evidence="3 4" key="1">
    <citation type="submission" date="2024-06" db="EMBL/GenBank/DDBJ databases">
        <title>Genomic Encyclopedia of Type Strains, Phase IV (KMG-IV): sequencing the most valuable type-strain genomes for metagenomic binning, comparative biology and taxonomic classification.</title>
        <authorList>
            <person name="Goeker M."/>
        </authorList>
    </citation>
    <scope>NUCLEOTIDE SEQUENCE [LARGE SCALE GENOMIC DNA]</scope>
    <source>
        <strain evidence="3 4">DSM 26128</strain>
    </source>
</reference>
<comment type="subcellular location">
    <subcellularLocation>
        <location evidence="1">Cytoplasm</location>
    </subcellularLocation>
</comment>
<dbReference type="InterPro" id="IPR026022">
    <property type="entry name" value="PhoU_dom"/>
</dbReference>
<dbReference type="PANTHER" id="PTHR42930">
    <property type="entry name" value="PHOSPHATE-SPECIFIC TRANSPORT SYSTEM ACCESSORY PROTEIN PHOU"/>
    <property type="match status" value="1"/>
</dbReference>
<dbReference type="Gene3D" id="1.20.58.220">
    <property type="entry name" value="Phosphate transport system protein phou homolog 2, domain 2"/>
    <property type="match status" value="1"/>
</dbReference>
<dbReference type="Proteomes" id="UP001549099">
    <property type="component" value="Unassembled WGS sequence"/>
</dbReference>
<dbReference type="PIRSF" id="PIRSF003107">
    <property type="entry name" value="PhoU"/>
    <property type="match status" value="1"/>
</dbReference>
<accession>A0ABV2GCB5</accession>
<dbReference type="InterPro" id="IPR038078">
    <property type="entry name" value="PhoU-like_sf"/>
</dbReference>
<comment type="similarity">
    <text evidence="1">Belongs to the PhoU family.</text>
</comment>
<dbReference type="NCBIfam" id="TIGR02135">
    <property type="entry name" value="phoU_full"/>
    <property type="match status" value="1"/>
</dbReference>
<evidence type="ECO:0000259" key="2">
    <source>
        <dbReference type="Pfam" id="PF01895"/>
    </source>
</evidence>
<comment type="subunit">
    <text evidence="1">Homodimer.</text>
</comment>
<protein>
    <recommendedName>
        <fullName evidence="1">Phosphate-specific transport system accessory protein PhoU</fullName>
    </recommendedName>
</protein>
<evidence type="ECO:0000313" key="4">
    <source>
        <dbReference type="Proteomes" id="UP001549099"/>
    </source>
</evidence>
<dbReference type="RefSeq" id="WP_354197489.1">
    <property type="nucleotide sequence ID" value="NZ_JBEPLW010000013.1"/>
</dbReference>
<keyword evidence="1" id="KW-0813">Transport</keyword>
<comment type="caution">
    <text evidence="3">The sequence shown here is derived from an EMBL/GenBank/DDBJ whole genome shotgun (WGS) entry which is preliminary data.</text>
</comment>